<dbReference type="Proteomes" id="UP001515480">
    <property type="component" value="Unassembled WGS sequence"/>
</dbReference>
<dbReference type="EMBL" id="JBGBPQ010000009">
    <property type="protein sequence ID" value="KAL1520177.1"/>
    <property type="molecule type" value="Genomic_DNA"/>
</dbReference>
<reference evidence="1 2" key="1">
    <citation type="journal article" date="2024" name="Science">
        <title>Giant polyketide synthase enzymes in the biosynthesis of giant marine polyether toxins.</title>
        <authorList>
            <person name="Fallon T.R."/>
            <person name="Shende V.V."/>
            <person name="Wierzbicki I.H."/>
            <person name="Pendleton A.L."/>
            <person name="Watervoot N.F."/>
            <person name="Auber R.P."/>
            <person name="Gonzalez D.J."/>
            <person name="Wisecaver J.H."/>
            <person name="Moore B.S."/>
        </authorList>
    </citation>
    <scope>NUCLEOTIDE SEQUENCE [LARGE SCALE GENOMIC DNA]</scope>
    <source>
        <strain evidence="1 2">12B1</strain>
    </source>
</reference>
<organism evidence="1 2">
    <name type="scientific">Prymnesium parvum</name>
    <name type="common">Toxic golden alga</name>
    <dbReference type="NCBI Taxonomy" id="97485"/>
    <lineage>
        <taxon>Eukaryota</taxon>
        <taxon>Haptista</taxon>
        <taxon>Haptophyta</taxon>
        <taxon>Prymnesiophyceae</taxon>
        <taxon>Prymnesiales</taxon>
        <taxon>Prymnesiaceae</taxon>
        <taxon>Prymnesium</taxon>
    </lineage>
</organism>
<comment type="caution">
    <text evidence="1">The sequence shown here is derived from an EMBL/GenBank/DDBJ whole genome shotgun (WGS) entry which is preliminary data.</text>
</comment>
<accession>A0AB34JHA7</accession>
<sequence>MEYVIAMKLYDVELDKSCRDGQSLTLSPDARLLMESDVHVAPSGAKRRSQRAERYVSFSLENSPVISRPNTPGRSTQYLSVIN</sequence>
<name>A0AB34JHA7_PRYPA</name>
<gene>
    <name evidence="1" type="ORF">AB1Y20_023647</name>
</gene>
<dbReference type="AlphaFoldDB" id="A0AB34JHA7"/>
<evidence type="ECO:0000313" key="1">
    <source>
        <dbReference type="EMBL" id="KAL1520177.1"/>
    </source>
</evidence>
<keyword evidence="2" id="KW-1185">Reference proteome</keyword>
<evidence type="ECO:0000313" key="2">
    <source>
        <dbReference type="Proteomes" id="UP001515480"/>
    </source>
</evidence>
<protein>
    <submittedName>
        <fullName evidence="1">Uncharacterized protein</fullName>
    </submittedName>
</protein>
<proteinExistence type="predicted"/>